<feature type="transmembrane region" description="Helical" evidence="8">
    <location>
        <begin position="208"/>
        <end position="230"/>
    </location>
</feature>
<keyword evidence="5 8" id="KW-0812">Transmembrane</keyword>
<evidence type="ECO:0000256" key="8">
    <source>
        <dbReference type="SAM" id="Phobius"/>
    </source>
</evidence>
<feature type="transmembrane region" description="Helical" evidence="8">
    <location>
        <begin position="276"/>
        <end position="295"/>
    </location>
</feature>
<proteinExistence type="inferred from homology"/>
<comment type="subcellular location">
    <subcellularLocation>
        <location evidence="1">Cell membrane</location>
        <topology evidence="1">Multi-pass membrane protein</topology>
    </subcellularLocation>
</comment>
<keyword evidence="7 8" id="KW-0472">Membrane</keyword>
<dbReference type="PANTHER" id="PTHR21716">
    <property type="entry name" value="TRANSMEMBRANE PROTEIN"/>
    <property type="match status" value="1"/>
</dbReference>
<accession>A0ABW5WQJ2</accession>
<evidence type="ECO:0000256" key="7">
    <source>
        <dbReference type="ARBA" id="ARBA00023136"/>
    </source>
</evidence>
<evidence type="ECO:0000256" key="2">
    <source>
        <dbReference type="ARBA" id="ARBA00009773"/>
    </source>
</evidence>
<feature type="transmembrane region" description="Helical" evidence="8">
    <location>
        <begin position="150"/>
        <end position="172"/>
    </location>
</feature>
<comment type="similarity">
    <text evidence="2">Belongs to the autoinducer-2 exporter (AI-2E) (TC 2.A.86) family.</text>
</comment>
<gene>
    <name evidence="9" type="ORF">ACFS5M_08475</name>
</gene>
<evidence type="ECO:0000313" key="10">
    <source>
        <dbReference type="Proteomes" id="UP001597533"/>
    </source>
</evidence>
<evidence type="ECO:0000256" key="1">
    <source>
        <dbReference type="ARBA" id="ARBA00004651"/>
    </source>
</evidence>
<reference evidence="10" key="1">
    <citation type="journal article" date="2019" name="Int. J. Syst. Evol. Microbiol.">
        <title>The Global Catalogue of Microorganisms (GCM) 10K type strain sequencing project: providing services to taxonomists for standard genome sequencing and annotation.</title>
        <authorList>
            <consortium name="The Broad Institute Genomics Platform"/>
            <consortium name="The Broad Institute Genome Sequencing Center for Infectious Disease"/>
            <person name="Wu L."/>
            <person name="Ma J."/>
        </authorList>
    </citation>
    <scope>NUCLEOTIDE SEQUENCE [LARGE SCALE GENOMIC DNA]</scope>
    <source>
        <strain evidence="10">KCTC 32141</strain>
    </source>
</reference>
<dbReference type="Pfam" id="PF01594">
    <property type="entry name" value="AI-2E_transport"/>
    <property type="match status" value="1"/>
</dbReference>
<feature type="transmembrane region" description="Helical" evidence="8">
    <location>
        <begin position="236"/>
        <end position="264"/>
    </location>
</feature>
<keyword evidence="4" id="KW-1003">Cell membrane</keyword>
<dbReference type="InterPro" id="IPR002549">
    <property type="entry name" value="AI-2E-like"/>
</dbReference>
<keyword evidence="6 8" id="KW-1133">Transmembrane helix</keyword>
<evidence type="ECO:0000256" key="3">
    <source>
        <dbReference type="ARBA" id="ARBA00022448"/>
    </source>
</evidence>
<organism evidence="9 10">
    <name type="scientific">Lacinutrix iliipiscaria</name>
    <dbReference type="NCBI Taxonomy" id="1230532"/>
    <lineage>
        <taxon>Bacteria</taxon>
        <taxon>Pseudomonadati</taxon>
        <taxon>Bacteroidota</taxon>
        <taxon>Flavobacteriia</taxon>
        <taxon>Flavobacteriales</taxon>
        <taxon>Flavobacteriaceae</taxon>
        <taxon>Lacinutrix</taxon>
    </lineage>
</organism>
<feature type="transmembrane region" description="Helical" evidence="8">
    <location>
        <begin position="34"/>
        <end position="54"/>
    </location>
</feature>
<dbReference type="Proteomes" id="UP001597533">
    <property type="component" value="Unassembled WGS sequence"/>
</dbReference>
<dbReference type="RefSeq" id="WP_183487854.1">
    <property type="nucleotide sequence ID" value="NZ_JBHUOV010000002.1"/>
</dbReference>
<evidence type="ECO:0000313" key="9">
    <source>
        <dbReference type="EMBL" id="MFD2823701.1"/>
    </source>
</evidence>
<sequence>MTSNQISNGILKALGIILGIALIVFFVYKIQAVIVYVAIAGVISLIGRPIVIFLRRRLRFKNALAVIVTMIFLIGLLFGLVLLFIPLIVEQGHNLSLLDIEQLQGNVENLYREAIAYFEINNIDVEQSIKDSNVLSKIDYSLIPNFLNTFVSGLGSFSIGLFSVLFISFFFLKDSRLFESGIMTLIPSGNESRWKNSSVKIKDLLSRYFIGLIFQILILFIIYTIGLMIIGVENALVIAFLCALLNLIPYVGPLIGVFLMVTLTMTSNLGEGFRDVILPNAFWVFVVFAIGQLIDNFVSQPVIFSKSVKSHPLEIFLVILIAGILFGVIGLIVAVPAYTAIKVILKEFLSENKVVKKLTKGL</sequence>
<feature type="transmembrane region" description="Helical" evidence="8">
    <location>
        <begin position="315"/>
        <end position="341"/>
    </location>
</feature>
<evidence type="ECO:0000256" key="5">
    <source>
        <dbReference type="ARBA" id="ARBA00022692"/>
    </source>
</evidence>
<feature type="transmembrane region" description="Helical" evidence="8">
    <location>
        <begin position="9"/>
        <end position="28"/>
    </location>
</feature>
<keyword evidence="10" id="KW-1185">Reference proteome</keyword>
<feature type="transmembrane region" description="Helical" evidence="8">
    <location>
        <begin position="66"/>
        <end position="89"/>
    </location>
</feature>
<evidence type="ECO:0000256" key="6">
    <source>
        <dbReference type="ARBA" id="ARBA00022989"/>
    </source>
</evidence>
<dbReference type="PANTHER" id="PTHR21716:SF53">
    <property type="entry name" value="PERMEASE PERM-RELATED"/>
    <property type="match status" value="1"/>
</dbReference>
<keyword evidence="3" id="KW-0813">Transport</keyword>
<protein>
    <submittedName>
        <fullName evidence="9">AI-2E family transporter</fullName>
    </submittedName>
</protein>
<comment type="caution">
    <text evidence="9">The sequence shown here is derived from an EMBL/GenBank/DDBJ whole genome shotgun (WGS) entry which is preliminary data.</text>
</comment>
<name>A0ABW5WQJ2_9FLAO</name>
<evidence type="ECO:0000256" key="4">
    <source>
        <dbReference type="ARBA" id="ARBA00022475"/>
    </source>
</evidence>
<dbReference type="EMBL" id="JBHUOV010000002">
    <property type="protein sequence ID" value="MFD2823701.1"/>
    <property type="molecule type" value="Genomic_DNA"/>
</dbReference>